<gene>
    <name evidence="1" type="ORF">SAMN05660472_00249</name>
</gene>
<dbReference type="STRING" id="393762.SAMN05660472_00249"/>
<dbReference type="EMBL" id="FNFP01000001">
    <property type="protein sequence ID" value="SDJ90994.1"/>
    <property type="molecule type" value="Genomic_DNA"/>
</dbReference>
<evidence type="ECO:0000313" key="1">
    <source>
        <dbReference type="EMBL" id="SDJ90994.1"/>
    </source>
</evidence>
<protein>
    <submittedName>
        <fullName evidence="1">Flagellar operon protein TIGR03826</fullName>
    </submittedName>
</protein>
<sequence>MELKNCTKCGRAFAYTGSDLCSRCDNTDEEDFKKVKDYLYDHPGANILEVSEATEVSEKKILKFLRENRIEIREADNLLLGCERCAAPIRSGKFCDKCAAQLKKEFSSILQTNKTEPDKPKITTKSNKMYTAEIRKKFK</sequence>
<keyword evidence="1" id="KW-0282">Flagellum</keyword>
<dbReference type="OrthoDB" id="1739831at2"/>
<evidence type="ECO:0000313" key="2">
    <source>
        <dbReference type="Proteomes" id="UP000198718"/>
    </source>
</evidence>
<dbReference type="InterPro" id="IPR022258">
    <property type="entry name" value="Flagellar_operon_YvyF"/>
</dbReference>
<dbReference type="RefSeq" id="WP_090549163.1">
    <property type="nucleotide sequence ID" value="NZ_FNFP01000001.1"/>
</dbReference>
<keyword evidence="1" id="KW-0969">Cilium</keyword>
<name>A0A1G8XLG2_9FIRM</name>
<dbReference type="Proteomes" id="UP000198718">
    <property type="component" value="Unassembled WGS sequence"/>
</dbReference>
<dbReference type="AlphaFoldDB" id="A0A1G8XLG2"/>
<reference evidence="1 2" key="1">
    <citation type="submission" date="2016-10" db="EMBL/GenBank/DDBJ databases">
        <authorList>
            <person name="de Groot N.N."/>
        </authorList>
    </citation>
    <scope>NUCLEOTIDE SEQUENCE [LARGE SCALE GENOMIC DNA]</scope>
    <source>
        <strain evidence="1 2">DSM 18346</strain>
    </source>
</reference>
<accession>A0A1G8XLG2</accession>
<proteinExistence type="predicted"/>
<keyword evidence="2" id="KW-1185">Reference proteome</keyword>
<keyword evidence="1" id="KW-0966">Cell projection</keyword>
<organism evidence="1 2">
    <name type="scientific">Natronincola ferrireducens</name>
    <dbReference type="NCBI Taxonomy" id="393762"/>
    <lineage>
        <taxon>Bacteria</taxon>
        <taxon>Bacillati</taxon>
        <taxon>Bacillota</taxon>
        <taxon>Clostridia</taxon>
        <taxon>Peptostreptococcales</taxon>
        <taxon>Natronincolaceae</taxon>
        <taxon>Natronincola</taxon>
    </lineage>
</organism>
<dbReference type="NCBIfam" id="TIGR03826">
    <property type="entry name" value="YvyF"/>
    <property type="match status" value="1"/>
</dbReference>